<comment type="pathway">
    <text evidence="2">Cofactor biosynthesis; biotin biosynthesis; biotin from 7,8-diaminononanoate: step 1/2.</text>
</comment>
<comment type="caution">
    <text evidence="4">The sequence shown here is derived from an EMBL/GenBank/DDBJ whole genome shotgun (WGS) entry which is preliminary data.</text>
</comment>
<feature type="binding site" evidence="2">
    <location>
        <begin position="435"/>
        <end position="437"/>
    </location>
    <ligand>
        <name>ATP</name>
        <dbReference type="ChEBI" id="CHEBI:30616"/>
    </ligand>
</feature>
<reference evidence="5" key="1">
    <citation type="journal article" date="2019" name="Int. J. Syst. Evol. Microbiol.">
        <title>The Global Catalogue of Microorganisms (GCM) 10K type strain sequencing project: providing services to taxonomists for standard genome sequencing and annotation.</title>
        <authorList>
            <consortium name="The Broad Institute Genomics Platform"/>
            <consortium name="The Broad Institute Genome Sequencing Center for Infectious Disease"/>
            <person name="Wu L."/>
            <person name="Ma J."/>
        </authorList>
    </citation>
    <scope>NUCLEOTIDE SEQUENCE [LARGE SCALE GENOMIC DNA]</scope>
    <source>
        <strain evidence="5">CCM 7132</strain>
    </source>
</reference>
<dbReference type="CDD" id="cd03109">
    <property type="entry name" value="DTBS"/>
    <property type="match status" value="1"/>
</dbReference>
<dbReference type="InterPro" id="IPR027417">
    <property type="entry name" value="P-loop_NTPase"/>
</dbReference>
<keyword evidence="5" id="KW-1185">Reference proteome</keyword>
<organism evidence="4 5">
    <name type="scientific">Asaia siamensis</name>
    <dbReference type="NCBI Taxonomy" id="110479"/>
    <lineage>
        <taxon>Bacteria</taxon>
        <taxon>Pseudomonadati</taxon>
        <taxon>Pseudomonadota</taxon>
        <taxon>Alphaproteobacteria</taxon>
        <taxon>Acetobacterales</taxon>
        <taxon>Acetobacteraceae</taxon>
        <taxon>Asaia</taxon>
    </lineage>
</organism>
<feature type="binding site" evidence="2">
    <location>
        <position position="287"/>
    </location>
    <ligand>
        <name>substrate</name>
    </ligand>
</feature>
<gene>
    <name evidence="2" type="primary">bioD</name>
    <name evidence="4" type="ORF">GCM10007207_08410</name>
</gene>
<keyword evidence="2" id="KW-0963">Cytoplasm</keyword>
<dbReference type="Pfam" id="PF08241">
    <property type="entry name" value="Methyltransf_11"/>
    <property type="match status" value="1"/>
</dbReference>
<feature type="binding site" evidence="2">
    <location>
        <begin position="263"/>
        <end position="268"/>
    </location>
    <ligand>
        <name>ATP</name>
        <dbReference type="ChEBI" id="CHEBI:30616"/>
    </ligand>
</feature>
<evidence type="ECO:0000259" key="3">
    <source>
        <dbReference type="Pfam" id="PF08241"/>
    </source>
</evidence>
<keyword evidence="2" id="KW-0436">Ligase</keyword>
<dbReference type="PANTHER" id="PTHR43210">
    <property type="entry name" value="DETHIOBIOTIN SYNTHETASE"/>
    <property type="match status" value="1"/>
</dbReference>
<feature type="active site" evidence="2">
    <location>
        <position position="283"/>
    </location>
</feature>
<name>A0ABQ1LJ21_9PROT</name>
<sequence length="461" mass="49782">MTDARSTIASRFDSADFYEEAARVQAIAASALAERLTALYADRPAPKRILELGCGTGILTRALRRLFPKARLTAIDLSPRMVERTRQAVPDAVVRVMDAETPTLDGSFNLICSSFCMQWFTDRKAAFRRLARLLTPGGRIEVTTLAQGSFAQWRASCEALGLPCGFPDYPALPLLQTEWPHALRGQWTVTLLRDPVRSARDFLRDLKAIGATTPRIGSTPLPARDLRRVMQHFDRTADSMDYQVAFGSAEKQARFFVTGTDTGIGKTLVSAILTRALGATYWKPFQTGLNEEAGDTAGVTTLAGLTPDRVIPPAYAFQAPLSPQDAAALENIIVRPDTLTLPDTNKPLVVEGAGGLMVPLNDDTLLIDWLAGLDLPVILVCRSGLGTINHTLLSLAALRERGIETAGIVMSGVPNAGNRAAIERFGKIAVLAEIPLLDDVTPERVAIEAEKLALTLGVQGA</sequence>
<dbReference type="CDD" id="cd02440">
    <property type="entry name" value="AdoMet_MTases"/>
    <property type="match status" value="1"/>
</dbReference>
<dbReference type="Gene3D" id="3.40.50.150">
    <property type="entry name" value="Vaccinia Virus protein VP39"/>
    <property type="match status" value="1"/>
</dbReference>
<keyword evidence="2" id="KW-0547">Nucleotide-binding</keyword>
<comment type="cofactor">
    <cofactor evidence="2">
        <name>Mg(2+)</name>
        <dbReference type="ChEBI" id="CHEBI:18420"/>
    </cofactor>
</comment>
<comment type="subunit">
    <text evidence="2">Homodimer.</text>
</comment>
<feature type="binding site" evidence="2">
    <location>
        <position position="267"/>
    </location>
    <ligand>
        <name>Mg(2+)</name>
        <dbReference type="ChEBI" id="CHEBI:18420"/>
    </ligand>
</feature>
<dbReference type="SUPFAM" id="SSF52540">
    <property type="entry name" value="P-loop containing nucleoside triphosphate hydrolases"/>
    <property type="match status" value="1"/>
</dbReference>
<dbReference type="Gene3D" id="3.40.50.300">
    <property type="entry name" value="P-loop containing nucleotide triphosphate hydrolases"/>
    <property type="match status" value="1"/>
</dbReference>
<dbReference type="HAMAP" id="MF_00336">
    <property type="entry name" value="BioD"/>
    <property type="match status" value="1"/>
</dbReference>
<keyword evidence="2" id="KW-0460">Magnesium</keyword>
<evidence type="ECO:0000313" key="4">
    <source>
        <dbReference type="EMBL" id="GGC25309.1"/>
    </source>
</evidence>
<evidence type="ECO:0000313" key="5">
    <source>
        <dbReference type="Proteomes" id="UP000637769"/>
    </source>
</evidence>
<protein>
    <recommendedName>
        <fullName evidence="2">ATP-dependent dethiobiotin synthetase BioD</fullName>
        <ecNumber evidence="2">6.3.3.3</ecNumber>
    </recommendedName>
    <alternativeName>
        <fullName evidence="2">DTB synthetase</fullName>
        <shortName evidence="2">DTBS</shortName>
    </alternativeName>
    <alternativeName>
        <fullName evidence="2">Dethiobiotin synthase</fullName>
    </alternativeName>
</protein>
<dbReference type="RefSeq" id="WP_188425546.1">
    <property type="nucleotide sequence ID" value="NZ_BMCH01000002.1"/>
</dbReference>
<proteinExistence type="inferred from homology"/>
<dbReference type="EMBL" id="BMCH01000002">
    <property type="protein sequence ID" value="GGC25309.1"/>
    <property type="molecule type" value="Genomic_DNA"/>
</dbReference>
<keyword evidence="2" id="KW-0479">Metal-binding</keyword>
<dbReference type="EC" id="6.3.3.3" evidence="2"/>
<feature type="binding site" evidence="2">
    <location>
        <begin position="351"/>
        <end position="354"/>
    </location>
    <ligand>
        <name>ATP</name>
        <dbReference type="ChEBI" id="CHEBI:30616"/>
    </ligand>
</feature>
<keyword evidence="2" id="KW-0067">ATP-binding</keyword>
<accession>A0ABQ1LJ21</accession>
<dbReference type="InterPro" id="IPR029063">
    <property type="entry name" value="SAM-dependent_MTases_sf"/>
</dbReference>
<comment type="catalytic activity">
    <reaction evidence="2">
        <text>(7R,8S)-7,8-diammoniononanoate + CO2 + ATP = (4R,5S)-dethiobiotin + ADP + phosphate + 3 H(+)</text>
        <dbReference type="Rhea" id="RHEA:15805"/>
        <dbReference type="ChEBI" id="CHEBI:15378"/>
        <dbReference type="ChEBI" id="CHEBI:16526"/>
        <dbReference type="ChEBI" id="CHEBI:30616"/>
        <dbReference type="ChEBI" id="CHEBI:43474"/>
        <dbReference type="ChEBI" id="CHEBI:149469"/>
        <dbReference type="ChEBI" id="CHEBI:149473"/>
        <dbReference type="ChEBI" id="CHEBI:456216"/>
        <dbReference type="EC" id="6.3.3.3"/>
    </reaction>
</comment>
<comment type="caution">
    <text evidence="2">Lacks conserved residue(s) required for the propagation of feature annotation.</text>
</comment>
<comment type="similarity">
    <text evidence="2">Belongs to the dethiobiotin synthetase family.</text>
</comment>
<dbReference type="Proteomes" id="UP000637769">
    <property type="component" value="Unassembled WGS sequence"/>
</dbReference>
<comment type="function">
    <text evidence="2">Catalyzes a mechanistically unusual reaction, the ATP-dependent insertion of CO2 between the N7 and N8 nitrogen atoms of 7,8-diaminopelargonic acid (DAPA, also called 7,8-diammoniononanoate) to form a ureido ring.</text>
</comment>
<evidence type="ECO:0000256" key="2">
    <source>
        <dbReference type="HAMAP-Rule" id="MF_00336"/>
    </source>
</evidence>
<dbReference type="InterPro" id="IPR013216">
    <property type="entry name" value="Methyltransf_11"/>
</dbReference>
<dbReference type="SUPFAM" id="SSF53335">
    <property type="entry name" value="S-adenosyl-L-methionine-dependent methyltransferases"/>
    <property type="match status" value="1"/>
</dbReference>
<evidence type="ECO:0000256" key="1">
    <source>
        <dbReference type="ARBA" id="ARBA00022756"/>
    </source>
</evidence>
<feature type="domain" description="Methyltransferase type 11" evidence="3">
    <location>
        <begin position="50"/>
        <end position="140"/>
    </location>
</feature>
<comment type="subcellular location">
    <subcellularLocation>
        <location evidence="2">Cytoplasm</location>
    </subcellularLocation>
</comment>
<feature type="binding site" evidence="2">
    <location>
        <position position="351"/>
    </location>
    <ligand>
        <name>Mg(2+)</name>
        <dbReference type="ChEBI" id="CHEBI:18420"/>
    </ligand>
</feature>
<dbReference type="PANTHER" id="PTHR43210:SF5">
    <property type="entry name" value="DETHIOBIOTIN SYNTHETASE"/>
    <property type="match status" value="1"/>
</dbReference>
<keyword evidence="1 2" id="KW-0093">Biotin biosynthesis</keyword>
<dbReference type="NCBIfam" id="TIGR00347">
    <property type="entry name" value="bioD"/>
    <property type="match status" value="1"/>
</dbReference>
<dbReference type="InterPro" id="IPR004472">
    <property type="entry name" value="DTB_synth_BioD"/>
</dbReference>
<dbReference type="Pfam" id="PF13500">
    <property type="entry name" value="AAA_26"/>
    <property type="match status" value="1"/>
</dbReference>